<evidence type="ECO:0000256" key="10">
    <source>
        <dbReference type="PIRNR" id="PIRNR026671"/>
    </source>
</evidence>
<dbReference type="EMBL" id="CP017634">
    <property type="protein sequence ID" value="ATW28286.1"/>
    <property type="molecule type" value="Genomic_DNA"/>
</dbReference>
<feature type="binding site" evidence="9">
    <location>
        <position position="114"/>
    </location>
    <ligand>
        <name>Zn(2+)</name>
        <dbReference type="ChEBI" id="CHEBI:29105"/>
        <note>catalytic</note>
    </ligand>
</feature>
<dbReference type="InterPro" id="IPR009045">
    <property type="entry name" value="Zn_M74/Hedgehog-like"/>
</dbReference>
<feature type="active site" description="Proton donor/acceptor" evidence="9">
    <location>
        <position position="178"/>
    </location>
</feature>
<dbReference type="KEGG" id="fwa:DCMF_01545"/>
<keyword evidence="7 9" id="KW-0482">Metalloprotease</keyword>
<dbReference type="CDD" id="cd14840">
    <property type="entry name" value="D-Ala-D-Ala_dipeptidase_Aad"/>
    <property type="match status" value="1"/>
</dbReference>
<name>A0A3G1L0H0_FORW1</name>
<evidence type="ECO:0000313" key="11">
    <source>
        <dbReference type="EMBL" id="ATW28286.1"/>
    </source>
</evidence>
<evidence type="ECO:0000256" key="1">
    <source>
        <dbReference type="ARBA" id="ARBA00001362"/>
    </source>
</evidence>
<evidence type="ECO:0000256" key="3">
    <source>
        <dbReference type="ARBA" id="ARBA00022723"/>
    </source>
</evidence>
<dbReference type="GO" id="GO:0006508">
    <property type="term" value="P:proteolysis"/>
    <property type="evidence" value="ECO:0007669"/>
    <property type="project" value="UniProtKB-KW"/>
</dbReference>
<comment type="similarity">
    <text evidence="9 10">Belongs to the peptidase M15D family.</text>
</comment>
<dbReference type="EC" id="3.4.13.22" evidence="9 10"/>
<dbReference type="GO" id="GO:0071555">
    <property type="term" value="P:cell wall organization"/>
    <property type="evidence" value="ECO:0007669"/>
    <property type="project" value="UniProtKB-KW"/>
</dbReference>
<dbReference type="PIRSF" id="PIRSF026671">
    <property type="entry name" value="AA_dipeptidase"/>
    <property type="match status" value="1"/>
</dbReference>
<feature type="site" description="Transition state stabilizer" evidence="9">
    <location>
        <position position="77"/>
    </location>
</feature>
<gene>
    <name evidence="11" type="ORF">DCMF_01545</name>
</gene>
<dbReference type="Gene3D" id="3.30.1380.10">
    <property type="match status" value="1"/>
</dbReference>
<dbReference type="GO" id="GO:0008237">
    <property type="term" value="F:metallopeptidase activity"/>
    <property type="evidence" value="ECO:0007669"/>
    <property type="project" value="UniProtKB-KW"/>
</dbReference>
<dbReference type="InterPro" id="IPR000755">
    <property type="entry name" value="A_A_dipeptidase"/>
</dbReference>
<keyword evidence="3 9" id="KW-0479">Metal-binding</keyword>
<protein>
    <recommendedName>
        <fullName evidence="9 10">D-alanyl-D-alanine dipeptidase</fullName>
        <shortName evidence="9 10">D-Ala-D-Ala dipeptidase</shortName>
        <ecNumber evidence="9 10">3.4.13.22</ecNumber>
    </recommendedName>
</protein>
<feature type="binding site" evidence="9">
    <location>
        <position position="107"/>
    </location>
    <ligand>
        <name>Zn(2+)</name>
        <dbReference type="ChEBI" id="CHEBI:29105"/>
        <note>catalytic</note>
    </ligand>
</feature>
<evidence type="ECO:0000256" key="6">
    <source>
        <dbReference type="ARBA" id="ARBA00022997"/>
    </source>
</evidence>
<organism evidence="11 12">
    <name type="scientific">Formimonas warabiya</name>
    <dbReference type="NCBI Taxonomy" id="1761012"/>
    <lineage>
        <taxon>Bacteria</taxon>
        <taxon>Bacillati</taxon>
        <taxon>Bacillota</taxon>
        <taxon>Clostridia</taxon>
        <taxon>Eubacteriales</taxon>
        <taxon>Peptococcaceae</taxon>
        <taxon>Candidatus Formimonas</taxon>
    </lineage>
</organism>
<feature type="binding site" evidence="9">
    <location>
        <position position="181"/>
    </location>
    <ligand>
        <name>Zn(2+)</name>
        <dbReference type="ChEBI" id="CHEBI:29105"/>
        <note>catalytic</note>
    </ligand>
</feature>
<comment type="function">
    <text evidence="9 10">Catalyzes hydrolysis of the D-alanyl-D-alanine dipeptide.</text>
</comment>
<evidence type="ECO:0000256" key="2">
    <source>
        <dbReference type="ARBA" id="ARBA00022670"/>
    </source>
</evidence>
<evidence type="ECO:0000256" key="9">
    <source>
        <dbReference type="HAMAP-Rule" id="MF_01924"/>
    </source>
</evidence>
<keyword evidence="12" id="KW-1185">Reference proteome</keyword>
<keyword evidence="4 9" id="KW-0378">Hydrolase</keyword>
<evidence type="ECO:0000256" key="7">
    <source>
        <dbReference type="ARBA" id="ARBA00023049"/>
    </source>
</evidence>
<evidence type="ECO:0000256" key="5">
    <source>
        <dbReference type="ARBA" id="ARBA00022833"/>
    </source>
</evidence>
<reference evidence="11 12" key="1">
    <citation type="submission" date="2016-10" db="EMBL/GenBank/DDBJ databases">
        <title>Complete Genome Sequence of Peptococcaceae strain DCMF.</title>
        <authorList>
            <person name="Edwards R.J."/>
            <person name="Holland S.I."/>
            <person name="Deshpande N.P."/>
            <person name="Wong Y.K."/>
            <person name="Ertan H."/>
            <person name="Manefield M."/>
            <person name="Russell T.L."/>
            <person name="Lee M.J."/>
        </authorList>
    </citation>
    <scope>NUCLEOTIDE SEQUENCE [LARGE SCALE GENOMIC DNA]</scope>
    <source>
        <strain evidence="11 12">DCMF</strain>
    </source>
</reference>
<dbReference type="AlphaFoldDB" id="A0A3G1L0H0"/>
<keyword evidence="6 9" id="KW-0224">Dipeptidase</keyword>
<dbReference type="GO" id="GO:0008270">
    <property type="term" value="F:zinc ion binding"/>
    <property type="evidence" value="ECO:0007669"/>
    <property type="project" value="UniProtKB-UniRule"/>
</dbReference>
<dbReference type="GO" id="GO:0160237">
    <property type="term" value="F:D-Ala-D-Ala dipeptidase activity"/>
    <property type="evidence" value="ECO:0007669"/>
    <property type="project" value="UniProtKB-EC"/>
</dbReference>
<proteinExistence type="inferred from homology"/>
<dbReference type="Pfam" id="PF01427">
    <property type="entry name" value="Peptidase_M15"/>
    <property type="match status" value="1"/>
</dbReference>
<dbReference type="SUPFAM" id="SSF55166">
    <property type="entry name" value="Hedgehog/DD-peptidase"/>
    <property type="match status" value="1"/>
</dbReference>
<evidence type="ECO:0000256" key="4">
    <source>
        <dbReference type="ARBA" id="ARBA00022801"/>
    </source>
</evidence>
<comment type="cofactor">
    <cofactor evidence="9">
        <name>Zn(2+)</name>
        <dbReference type="ChEBI" id="CHEBI:29105"/>
    </cofactor>
    <text evidence="9">Binds 1 zinc ion per subunit.</text>
</comment>
<dbReference type="PANTHER" id="PTHR43126:SF2">
    <property type="entry name" value="D-ALANYL-D-ALANINE DIPEPTIDASE"/>
    <property type="match status" value="1"/>
</dbReference>
<evidence type="ECO:0000256" key="8">
    <source>
        <dbReference type="ARBA" id="ARBA00023316"/>
    </source>
</evidence>
<dbReference type="HAMAP" id="MF_01924">
    <property type="entry name" value="A_A_dipeptidase"/>
    <property type="match status" value="1"/>
</dbReference>
<accession>A0A3G1L0H0</accession>
<comment type="catalytic activity">
    <reaction evidence="1 9 10">
        <text>D-alanyl-D-alanine + H2O = 2 D-alanine</text>
        <dbReference type="Rhea" id="RHEA:20661"/>
        <dbReference type="ChEBI" id="CHEBI:15377"/>
        <dbReference type="ChEBI" id="CHEBI:57416"/>
        <dbReference type="ChEBI" id="CHEBI:57822"/>
        <dbReference type="EC" id="3.4.13.22"/>
    </reaction>
</comment>
<dbReference type="PANTHER" id="PTHR43126">
    <property type="entry name" value="D-ALANYL-D-ALANINE DIPEPTIDASE"/>
    <property type="match status" value="1"/>
</dbReference>
<dbReference type="Proteomes" id="UP000323521">
    <property type="component" value="Chromosome"/>
</dbReference>
<sequence length="198" mass="22732">MEEKLKKAGLVDIQKIDPSIQVELKYSSTDNFLKKDVYGSLERGYLVREAALKLAQAQKELRKQKPGYSLLVYDAARPLSVQYKMWEIVKGTDKQIYIGDPERGSIHNYGAAVDITIVDEKGVPLDMGTPMDYFGWLAEPKREQHYLTQGKLTRQQVANRQLLRSAMTKAGFIGISSEWWHFNAFSQDWVRQHLKVIP</sequence>
<keyword evidence="8 10" id="KW-0961">Cell wall biogenesis/degradation</keyword>
<keyword evidence="2 9" id="KW-0645">Protease</keyword>
<keyword evidence="5 9" id="KW-0862">Zinc</keyword>
<evidence type="ECO:0000313" key="12">
    <source>
        <dbReference type="Proteomes" id="UP000323521"/>
    </source>
</evidence>